<evidence type="ECO:0000256" key="12">
    <source>
        <dbReference type="ARBA" id="ARBA00025078"/>
    </source>
</evidence>
<evidence type="ECO:0000256" key="14">
    <source>
        <dbReference type="SAM" id="MobiDB-lite"/>
    </source>
</evidence>
<feature type="transmembrane region" description="Helical" evidence="13">
    <location>
        <begin position="187"/>
        <end position="213"/>
    </location>
</feature>
<proteinExistence type="inferred from homology"/>
<evidence type="ECO:0000256" key="4">
    <source>
        <dbReference type="ARBA" id="ARBA00022448"/>
    </source>
</evidence>
<dbReference type="InterPro" id="IPR006135">
    <property type="entry name" value="T3SS_substrate_exporter"/>
</dbReference>
<evidence type="ECO:0000256" key="6">
    <source>
        <dbReference type="ARBA" id="ARBA00022692"/>
    </source>
</evidence>
<dbReference type="GO" id="GO:0044780">
    <property type="term" value="P:bacterial-type flagellum assembly"/>
    <property type="evidence" value="ECO:0007669"/>
    <property type="project" value="InterPro"/>
</dbReference>
<feature type="compositionally biased region" description="Basic and acidic residues" evidence="14">
    <location>
        <begin position="7"/>
        <end position="24"/>
    </location>
</feature>
<dbReference type="GO" id="GO:0009306">
    <property type="term" value="P:protein secretion"/>
    <property type="evidence" value="ECO:0007669"/>
    <property type="project" value="InterPro"/>
</dbReference>
<keyword evidence="16" id="KW-1185">Reference proteome</keyword>
<comment type="similarity">
    <text evidence="2 13">Belongs to the type III secretion exporter family.</text>
</comment>
<sequence>MSDAPDPDSKTEEPTEKKIHDALEKGNVPQSREMALFFSIGCITIIIYLFLYNSAAVLKDFLSFFIDSPGSISIADGRDAASLLQLVAISVGTFLLPIVCILMVGGILASVLQNAPRIASDRIEPKWSRISLMSGFKRIFGMHGQVEFAKSMAKLLIITIICTILLNSERNEVVNAIYSDPTRIPEIMLNMAMRLVSAICVATVVLVAGDLVWSRFKWRKDLRMTRQEIKDEMRQSDGDPMVKARMRSLAQDRSRKRMMAGVPTASLVVTNPTHFAIALRYLPEEGGAPMVVAKGKDLIALAIREIAQKHDIPLIEDKALARSMYDHVDVDKSIPPEFYKAVAQLFYHLYQKKGVSPAISPAPKSP</sequence>
<dbReference type="GO" id="GO:0005886">
    <property type="term" value="C:plasma membrane"/>
    <property type="evidence" value="ECO:0007669"/>
    <property type="project" value="UniProtKB-SubCell"/>
</dbReference>
<evidence type="ECO:0000256" key="1">
    <source>
        <dbReference type="ARBA" id="ARBA00004651"/>
    </source>
</evidence>
<keyword evidence="6 13" id="KW-0812">Transmembrane</keyword>
<protein>
    <recommendedName>
        <fullName evidence="3 13">Flagellar biosynthetic protein FlhB</fullName>
    </recommendedName>
</protein>
<dbReference type="InterPro" id="IPR006136">
    <property type="entry name" value="FlhB"/>
</dbReference>
<keyword evidence="15" id="KW-0282">Flagellum</keyword>
<dbReference type="PRINTS" id="PR00950">
    <property type="entry name" value="TYPE3IMSPROT"/>
</dbReference>
<evidence type="ECO:0000256" key="5">
    <source>
        <dbReference type="ARBA" id="ARBA00022475"/>
    </source>
</evidence>
<dbReference type="PANTHER" id="PTHR30531:SF12">
    <property type="entry name" value="FLAGELLAR BIOSYNTHETIC PROTEIN FLHB"/>
    <property type="match status" value="1"/>
</dbReference>
<evidence type="ECO:0000256" key="11">
    <source>
        <dbReference type="ARBA" id="ARBA00023225"/>
    </source>
</evidence>
<evidence type="ECO:0000256" key="7">
    <source>
        <dbReference type="ARBA" id="ARBA00022795"/>
    </source>
</evidence>
<name>A0A7W5Z1G3_9HYPH</name>
<evidence type="ECO:0000256" key="10">
    <source>
        <dbReference type="ARBA" id="ARBA00023136"/>
    </source>
</evidence>
<comment type="subcellular location">
    <subcellularLocation>
        <location evidence="1">Cell membrane</location>
        <topology evidence="1">Multi-pass membrane protein</topology>
    </subcellularLocation>
</comment>
<keyword evidence="11 13" id="KW-1006">Bacterial flagellum protein export</keyword>
<keyword evidence="8 13" id="KW-0653">Protein transport</keyword>
<dbReference type="RefSeq" id="WP_183750073.1">
    <property type="nucleotide sequence ID" value="NZ_JACICC010000001.1"/>
</dbReference>
<reference evidence="15 16" key="1">
    <citation type="submission" date="2020-08" db="EMBL/GenBank/DDBJ databases">
        <title>Genomic Encyclopedia of Type Strains, Phase IV (KMG-IV): sequencing the most valuable type-strain genomes for metagenomic binning, comparative biology and taxonomic classification.</title>
        <authorList>
            <person name="Goeker M."/>
        </authorList>
    </citation>
    <scope>NUCLEOTIDE SEQUENCE [LARGE SCALE GENOMIC DNA]</scope>
    <source>
        <strain evidence="15 16">DSM 28760</strain>
    </source>
</reference>
<evidence type="ECO:0000256" key="13">
    <source>
        <dbReference type="RuleBase" id="RU364091"/>
    </source>
</evidence>
<comment type="function">
    <text evidence="12 13">Required for formation of the rod structure in the basal body of the flagellar apparatus. Together with FliI and FliH, may constitute the export apparatus of flagellin.</text>
</comment>
<gene>
    <name evidence="13" type="primary">flhB</name>
    <name evidence="15" type="ORF">FHS81_000075</name>
</gene>
<comment type="caution">
    <text evidence="13">Lacks conserved residue(s) required for the propagation of feature annotation.</text>
</comment>
<evidence type="ECO:0000313" key="16">
    <source>
        <dbReference type="Proteomes" id="UP000537592"/>
    </source>
</evidence>
<organism evidence="15 16">
    <name type="scientific">Pseudochelatococcus contaminans</name>
    <dbReference type="NCBI Taxonomy" id="1538103"/>
    <lineage>
        <taxon>Bacteria</taxon>
        <taxon>Pseudomonadati</taxon>
        <taxon>Pseudomonadota</taxon>
        <taxon>Alphaproteobacteria</taxon>
        <taxon>Hyphomicrobiales</taxon>
        <taxon>Chelatococcaceae</taxon>
        <taxon>Pseudochelatococcus</taxon>
    </lineage>
</organism>
<keyword evidence="5 13" id="KW-1003">Cell membrane</keyword>
<accession>A0A7W5Z1G3</accession>
<feature type="transmembrane region" description="Helical" evidence="13">
    <location>
        <begin position="86"/>
        <end position="112"/>
    </location>
</feature>
<keyword evidence="9 13" id="KW-1133">Transmembrane helix</keyword>
<dbReference type="EMBL" id="JACICC010000001">
    <property type="protein sequence ID" value="MBB3808021.1"/>
    <property type="molecule type" value="Genomic_DNA"/>
</dbReference>
<dbReference type="PANTHER" id="PTHR30531">
    <property type="entry name" value="FLAGELLAR BIOSYNTHETIC PROTEIN FLHB"/>
    <property type="match status" value="1"/>
</dbReference>
<keyword evidence="15" id="KW-0966">Cell projection</keyword>
<dbReference type="FunFam" id="3.40.1690.10:FF:000001">
    <property type="entry name" value="Flagellar biosynthetic protein FlhB"/>
    <property type="match status" value="1"/>
</dbReference>
<dbReference type="InterPro" id="IPR029025">
    <property type="entry name" value="T3SS_substrate_exporter_C"/>
</dbReference>
<evidence type="ECO:0000256" key="9">
    <source>
        <dbReference type="ARBA" id="ARBA00022989"/>
    </source>
</evidence>
<comment type="caution">
    <text evidence="15">The sequence shown here is derived from an EMBL/GenBank/DDBJ whole genome shotgun (WGS) entry which is preliminary data.</text>
</comment>
<dbReference type="NCBIfam" id="TIGR00328">
    <property type="entry name" value="flhB"/>
    <property type="match status" value="1"/>
</dbReference>
<dbReference type="Pfam" id="PF01312">
    <property type="entry name" value="Bac_export_2"/>
    <property type="match status" value="1"/>
</dbReference>
<keyword evidence="4 13" id="KW-0813">Transport</keyword>
<keyword evidence="7 13" id="KW-1005">Bacterial flagellum biogenesis</keyword>
<keyword evidence="15" id="KW-0969">Cilium</keyword>
<keyword evidence="10 13" id="KW-0472">Membrane</keyword>
<dbReference type="SUPFAM" id="SSF160544">
    <property type="entry name" value="EscU C-terminal domain-like"/>
    <property type="match status" value="1"/>
</dbReference>
<dbReference type="Gene3D" id="6.10.250.2080">
    <property type="match status" value="1"/>
</dbReference>
<feature type="region of interest" description="Disordered" evidence="14">
    <location>
        <begin position="1"/>
        <end position="24"/>
    </location>
</feature>
<evidence type="ECO:0000256" key="2">
    <source>
        <dbReference type="ARBA" id="ARBA00010690"/>
    </source>
</evidence>
<evidence type="ECO:0000256" key="3">
    <source>
        <dbReference type="ARBA" id="ARBA00021622"/>
    </source>
</evidence>
<dbReference type="AlphaFoldDB" id="A0A7W5Z1G3"/>
<feature type="transmembrane region" description="Helical" evidence="13">
    <location>
        <begin position="34"/>
        <end position="52"/>
    </location>
</feature>
<dbReference type="Gene3D" id="3.40.1690.10">
    <property type="entry name" value="secretion proteins EscU"/>
    <property type="match status" value="1"/>
</dbReference>
<dbReference type="Proteomes" id="UP000537592">
    <property type="component" value="Unassembled WGS sequence"/>
</dbReference>
<evidence type="ECO:0000256" key="8">
    <source>
        <dbReference type="ARBA" id="ARBA00022927"/>
    </source>
</evidence>
<evidence type="ECO:0000313" key="15">
    <source>
        <dbReference type="EMBL" id="MBB3808021.1"/>
    </source>
</evidence>